<name>A0A383EAD8_9ZZZZ</name>
<evidence type="ECO:0000313" key="2">
    <source>
        <dbReference type="EMBL" id="SVE53579.1"/>
    </source>
</evidence>
<sequence>ATAAGTGRRPQPRRRSFRHGQHGSTARRTLAACRMGSTRRASPRMNGTWCWAATGCACSARSSQP</sequence>
<feature type="region of interest" description="Disordered" evidence="1">
    <location>
        <begin position="1"/>
        <end position="29"/>
    </location>
</feature>
<feature type="non-terminal residue" evidence="2">
    <location>
        <position position="1"/>
    </location>
</feature>
<feature type="non-terminal residue" evidence="2">
    <location>
        <position position="65"/>
    </location>
</feature>
<protein>
    <submittedName>
        <fullName evidence="2">Uncharacterized protein</fullName>
    </submittedName>
</protein>
<dbReference type="AlphaFoldDB" id="A0A383EAD8"/>
<reference evidence="2" key="1">
    <citation type="submission" date="2018-05" db="EMBL/GenBank/DDBJ databases">
        <authorList>
            <person name="Lanie J.A."/>
            <person name="Ng W.-L."/>
            <person name="Kazmierczak K.M."/>
            <person name="Andrzejewski T.M."/>
            <person name="Davidsen T.M."/>
            <person name="Wayne K.J."/>
            <person name="Tettelin H."/>
            <person name="Glass J.I."/>
            <person name="Rusch D."/>
            <person name="Podicherti R."/>
            <person name="Tsui H.-C.T."/>
            <person name="Winkler M.E."/>
        </authorList>
    </citation>
    <scope>NUCLEOTIDE SEQUENCE</scope>
</reference>
<evidence type="ECO:0000256" key="1">
    <source>
        <dbReference type="SAM" id="MobiDB-lite"/>
    </source>
</evidence>
<organism evidence="2">
    <name type="scientific">marine metagenome</name>
    <dbReference type="NCBI Taxonomy" id="408172"/>
    <lineage>
        <taxon>unclassified sequences</taxon>
        <taxon>metagenomes</taxon>
        <taxon>ecological metagenomes</taxon>
    </lineage>
</organism>
<dbReference type="EMBL" id="UINC01224103">
    <property type="protein sequence ID" value="SVE53579.1"/>
    <property type="molecule type" value="Genomic_DNA"/>
</dbReference>
<accession>A0A383EAD8</accession>
<feature type="compositionally biased region" description="Basic residues" evidence="1">
    <location>
        <begin position="10"/>
        <end position="21"/>
    </location>
</feature>
<proteinExistence type="predicted"/>
<gene>
    <name evidence="2" type="ORF">METZ01_LOCUS506433</name>
</gene>